<feature type="transmembrane region" description="Helical" evidence="4">
    <location>
        <begin position="168"/>
        <end position="185"/>
    </location>
</feature>
<feature type="transmembrane region" description="Helical" evidence="4">
    <location>
        <begin position="79"/>
        <end position="97"/>
    </location>
</feature>
<dbReference type="Pfam" id="PF01553">
    <property type="entry name" value="Acyltransferase"/>
    <property type="match status" value="1"/>
</dbReference>
<evidence type="ECO:0000256" key="4">
    <source>
        <dbReference type="SAM" id="Phobius"/>
    </source>
</evidence>
<evidence type="ECO:0000256" key="2">
    <source>
        <dbReference type="ARBA" id="ARBA00022679"/>
    </source>
</evidence>
<dbReference type="Proteomes" id="UP000198635">
    <property type="component" value="Unassembled WGS sequence"/>
</dbReference>
<evidence type="ECO:0000259" key="5">
    <source>
        <dbReference type="SMART" id="SM00563"/>
    </source>
</evidence>
<accession>A0A1I3YWM8</accession>
<keyword evidence="4" id="KW-0812">Transmembrane</keyword>
<protein>
    <submittedName>
        <fullName evidence="6">1-acyl-sn-glycerol-3-phosphate acyltransferase</fullName>
    </submittedName>
</protein>
<sequence>MKGILRLLWFTLFARPLIFLIMGVNVRNRQGLGTTSPSIVVANHNSHLDALVLMSMFPLSSLRKVRPVAAQDYFLRNRWLAWFALNVIGIIPFMRLAEGRRDDPLAACSAALTGGETLIFFPEGSRGEPERMGEFRTGIAHLARRHPNTPVIPVFLQGIGKSLPRGEWVLVPVICDVVVGAALHWDGCRKSFMKRLADSFERLASTVSRHGVD</sequence>
<keyword evidence="4" id="KW-0472">Membrane</keyword>
<keyword evidence="3 6" id="KW-0012">Acyltransferase</keyword>
<dbReference type="SUPFAM" id="SSF69593">
    <property type="entry name" value="Glycerol-3-phosphate (1)-acyltransferase"/>
    <property type="match status" value="1"/>
</dbReference>
<feature type="transmembrane region" description="Helical" evidence="4">
    <location>
        <begin position="7"/>
        <end position="26"/>
    </location>
</feature>
<dbReference type="InterPro" id="IPR002123">
    <property type="entry name" value="Plipid/glycerol_acylTrfase"/>
</dbReference>
<comment type="pathway">
    <text evidence="1">Lipid metabolism.</text>
</comment>
<dbReference type="CDD" id="cd07989">
    <property type="entry name" value="LPLAT_AGPAT-like"/>
    <property type="match status" value="1"/>
</dbReference>
<keyword evidence="7" id="KW-1185">Reference proteome</keyword>
<evidence type="ECO:0000313" key="6">
    <source>
        <dbReference type="EMBL" id="SFK36223.1"/>
    </source>
</evidence>
<dbReference type="GO" id="GO:0006654">
    <property type="term" value="P:phosphatidic acid biosynthetic process"/>
    <property type="evidence" value="ECO:0007669"/>
    <property type="project" value="TreeGrafter"/>
</dbReference>
<keyword evidence="2 6" id="KW-0808">Transferase</keyword>
<dbReference type="GO" id="GO:0003841">
    <property type="term" value="F:1-acylglycerol-3-phosphate O-acyltransferase activity"/>
    <property type="evidence" value="ECO:0007669"/>
    <property type="project" value="TreeGrafter"/>
</dbReference>
<organism evidence="6 7">
    <name type="scientific">Desulfomicrobium apsheronum</name>
    <dbReference type="NCBI Taxonomy" id="52560"/>
    <lineage>
        <taxon>Bacteria</taxon>
        <taxon>Pseudomonadati</taxon>
        <taxon>Thermodesulfobacteriota</taxon>
        <taxon>Desulfovibrionia</taxon>
        <taxon>Desulfovibrionales</taxon>
        <taxon>Desulfomicrobiaceae</taxon>
        <taxon>Desulfomicrobium</taxon>
    </lineage>
</organism>
<dbReference type="EMBL" id="FORX01000021">
    <property type="protein sequence ID" value="SFK36223.1"/>
    <property type="molecule type" value="Genomic_DNA"/>
</dbReference>
<feature type="domain" description="Phospholipid/glycerol acyltransferase" evidence="5">
    <location>
        <begin position="38"/>
        <end position="159"/>
    </location>
</feature>
<dbReference type="OrthoDB" id="9808424at2"/>
<reference evidence="7" key="1">
    <citation type="submission" date="2016-10" db="EMBL/GenBank/DDBJ databases">
        <authorList>
            <person name="Varghese N."/>
            <person name="Submissions S."/>
        </authorList>
    </citation>
    <scope>NUCLEOTIDE SEQUENCE [LARGE SCALE GENOMIC DNA]</scope>
    <source>
        <strain evidence="7">DSM 5918</strain>
    </source>
</reference>
<evidence type="ECO:0000256" key="1">
    <source>
        <dbReference type="ARBA" id="ARBA00005189"/>
    </source>
</evidence>
<name>A0A1I3YWM8_9BACT</name>
<dbReference type="SMART" id="SM00563">
    <property type="entry name" value="PlsC"/>
    <property type="match status" value="1"/>
</dbReference>
<evidence type="ECO:0000256" key="3">
    <source>
        <dbReference type="ARBA" id="ARBA00023315"/>
    </source>
</evidence>
<dbReference type="PANTHER" id="PTHR10434:SF11">
    <property type="entry name" value="1-ACYL-SN-GLYCEROL-3-PHOSPHATE ACYLTRANSFERASE"/>
    <property type="match status" value="1"/>
</dbReference>
<keyword evidence="4" id="KW-1133">Transmembrane helix</keyword>
<dbReference type="AlphaFoldDB" id="A0A1I3YWM8"/>
<evidence type="ECO:0000313" key="7">
    <source>
        <dbReference type="Proteomes" id="UP000198635"/>
    </source>
</evidence>
<dbReference type="STRING" id="52560.SAMN04488082_12160"/>
<gene>
    <name evidence="6" type="ORF">SAMN04488082_12160</name>
</gene>
<dbReference type="PANTHER" id="PTHR10434">
    <property type="entry name" value="1-ACYL-SN-GLYCEROL-3-PHOSPHATE ACYLTRANSFERASE"/>
    <property type="match status" value="1"/>
</dbReference>
<dbReference type="RefSeq" id="WP_143075674.1">
    <property type="nucleotide sequence ID" value="NZ_FORX01000021.1"/>
</dbReference>
<proteinExistence type="predicted"/>